<comment type="caution">
    <text evidence="1">The sequence shown here is derived from an EMBL/GenBank/DDBJ whole genome shotgun (WGS) entry which is preliminary data.</text>
</comment>
<keyword evidence="2" id="KW-1185">Reference proteome</keyword>
<name>A0ABN2KP30_9MICC</name>
<proteinExistence type="predicted"/>
<reference evidence="1 2" key="1">
    <citation type="journal article" date="2019" name="Int. J. Syst. Evol. Microbiol.">
        <title>The Global Catalogue of Microorganisms (GCM) 10K type strain sequencing project: providing services to taxonomists for standard genome sequencing and annotation.</title>
        <authorList>
            <consortium name="The Broad Institute Genomics Platform"/>
            <consortium name="The Broad Institute Genome Sequencing Center for Infectious Disease"/>
            <person name="Wu L."/>
            <person name="Ma J."/>
        </authorList>
    </citation>
    <scope>NUCLEOTIDE SEQUENCE [LARGE SCALE GENOMIC DNA]</scope>
    <source>
        <strain evidence="1 2">JCM 14735</strain>
    </source>
</reference>
<sequence>MPAEDAQTQAAALAELLEDDARRALYGDAGRRRCLRDFTLERMVARTRAVYDLTLEAHA</sequence>
<evidence type="ECO:0000313" key="1">
    <source>
        <dbReference type="EMBL" id="GAA1761599.1"/>
    </source>
</evidence>
<dbReference type="Proteomes" id="UP001501204">
    <property type="component" value="Unassembled WGS sequence"/>
</dbReference>
<dbReference type="EMBL" id="BAAAOA010000022">
    <property type="protein sequence ID" value="GAA1761599.1"/>
    <property type="molecule type" value="Genomic_DNA"/>
</dbReference>
<protein>
    <submittedName>
        <fullName evidence="1">Uncharacterized protein</fullName>
    </submittedName>
</protein>
<gene>
    <name evidence="1" type="ORF">GCM10009767_20740</name>
</gene>
<dbReference type="SUPFAM" id="SSF53756">
    <property type="entry name" value="UDP-Glycosyltransferase/glycogen phosphorylase"/>
    <property type="match status" value="1"/>
</dbReference>
<dbReference type="Gene3D" id="3.40.50.2000">
    <property type="entry name" value="Glycogen Phosphorylase B"/>
    <property type="match status" value="2"/>
</dbReference>
<dbReference type="RefSeq" id="WP_344122228.1">
    <property type="nucleotide sequence ID" value="NZ_BAAAOA010000022.1"/>
</dbReference>
<organism evidence="1 2">
    <name type="scientific">Kocuria aegyptia</name>
    <dbReference type="NCBI Taxonomy" id="330943"/>
    <lineage>
        <taxon>Bacteria</taxon>
        <taxon>Bacillati</taxon>
        <taxon>Actinomycetota</taxon>
        <taxon>Actinomycetes</taxon>
        <taxon>Micrococcales</taxon>
        <taxon>Micrococcaceae</taxon>
        <taxon>Kocuria</taxon>
    </lineage>
</organism>
<evidence type="ECO:0000313" key="2">
    <source>
        <dbReference type="Proteomes" id="UP001501204"/>
    </source>
</evidence>
<accession>A0ABN2KP30</accession>